<gene>
    <name evidence="1" type="ORF">PSI23_05195</name>
</gene>
<name>A0ABT5LCB2_9GAMM</name>
<organism evidence="1 2">
    <name type="scientific">Xenorhabdus yunnanensis</name>
    <dbReference type="NCBI Taxonomy" id="3025878"/>
    <lineage>
        <taxon>Bacteria</taxon>
        <taxon>Pseudomonadati</taxon>
        <taxon>Pseudomonadota</taxon>
        <taxon>Gammaproteobacteria</taxon>
        <taxon>Enterobacterales</taxon>
        <taxon>Morganellaceae</taxon>
        <taxon>Xenorhabdus</taxon>
    </lineage>
</organism>
<dbReference type="RefSeq" id="WP_273554082.1">
    <property type="nucleotide sequence ID" value="NZ_JAQRFI010000008.1"/>
</dbReference>
<evidence type="ECO:0000313" key="2">
    <source>
        <dbReference type="Proteomes" id="UP001217178"/>
    </source>
</evidence>
<evidence type="ECO:0000313" key="1">
    <source>
        <dbReference type="EMBL" id="MDC9588726.1"/>
    </source>
</evidence>
<accession>A0ABT5LCB2</accession>
<dbReference type="Proteomes" id="UP001217178">
    <property type="component" value="Unassembled WGS sequence"/>
</dbReference>
<proteinExistence type="predicted"/>
<dbReference type="EMBL" id="JAQRFI010000008">
    <property type="protein sequence ID" value="MDC9588726.1"/>
    <property type="molecule type" value="Genomic_DNA"/>
</dbReference>
<reference evidence="1 2" key="1">
    <citation type="submission" date="2023-02" db="EMBL/GenBank/DDBJ databases">
        <title>Entomopathogenic bacteria.</title>
        <authorList>
            <person name="Machado R.A."/>
        </authorList>
    </citation>
    <scope>NUCLEOTIDE SEQUENCE [LARGE SCALE GENOMIC DNA]</scope>
    <source>
        <strain evidence="1 2">XENO-10</strain>
    </source>
</reference>
<sequence>MEKLAHYQRRYTILLQQQILPDLSNDSVKINCIDGQQLSGRPYAMEIGYHADFPITSDQIQQIYAEAIRNLTSLSSEYQRGF</sequence>
<keyword evidence="2" id="KW-1185">Reference proteome</keyword>
<protein>
    <submittedName>
        <fullName evidence="1">Uncharacterized protein</fullName>
    </submittedName>
</protein>
<comment type="caution">
    <text evidence="1">The sequence shown here is derived from an EMBL/GenBank/DDBJ whole genome shotgun (WGS) entry which is preliminary data.</text>
</comment>